<dbReference type="InterPro" id="IPR001357">
    <property type="entry name" value="BRCT_dom"/>
</dbReference>
<dbReference type="GO" id="GO:0072354">
    <property type="term" value="F:histone H3T3 kinase activity"/>
    <property type="evidence" value="ECO:0007669"/>
    <property type="project" value="TreeGrafter"/>
</dbReference>
<dbReference type="InParanoid" id="A0A2P6N9S4"/>
<dbReference type="SMART" id="SM00220">
    <property type="entry name" value="S_TKc"/>
    <property type="match status" value="1"/>
</dbReference>
<feature type="region of interest" description="Disordered" evidence="1">
    <location>
        <begin position="366"/>
        <end position="397"/>
    </location>
</feature>
<feature type="compositionally biased region" description="Acidic residues" evidence="1">
    <location>
        <begin position="676"/>
        <end position="685"/>
    </location>
</feature>
<keyword evidence="5" id="KW-1185">Reference proteome</keyword>
<dbReference type="STRING" id="1890364.A0A2P6N9S4"/>
<dbReference type="PROSITE" id="PS50172">
    <property type="entry name" value="BRCT"/>
    <property type="match status" value="2"/>
</dbReference>
<dbReference type="InterPro" id="IPR047249">
    <property type="entry name" value="BRCT_p53bp1-like_rpt1"/>
</dbReference>
<evidence type="ECO:0000256" key="1">
    <source>
        <dbReference type="SAM" id="MobiDB-lite"/>
    </source>
</evidence>
<organism evidence="4 5">
    <name type="scientific">Planoprotostelium fungivorum</name>
    <dbReference type="NCBI Taxonomy" id="1890364"/>
    <lineage>
        <taxon>Eukaryota</taxon>
        <taxon>Amoebozoa</taxon>
        <taxon>Evosea</taxon>
        <taxon>Variosea</taxon>
        <taxon>Cavosteliida</taxon>
        <taxon>Cavosteliaceae</taxon>
        <taxon>Planoprotostelium</taxon>
    </lineage>
</organism>
<sequence>MSTHAEFTSSSTSIPSVSLLANPSKSFPQAVGRDFKLKDFEQNENSKNIELHEGVFIVEKAKKSMRDTSTYAIKIGRIRQPQSLDDEAYRELRIILRLTALSEQGKCHNFVNMRNWSKCRGPLVLPKTNTSSKTIDSTMPQDVHQYLVYTLDYADHDMLSVKNSLSLGDFKEILFQVLYALQAAQRECHFVHRDLHLKNILLSPSSTTMAYGHEEHNTVWYTSKYVVKLADFGLSRLILYNGEVVNNPQDKMSQVFIMTDDINHLKQRMDAIKLTDLADHPDAAAWYHLKKCLAEDISPAKLVHHPFFHSLRVRPDGFNVKDGRTDWVKGHCHSVESDMTLKEWEEFKLKESLLPSDAVLEERLVTPPQRLEIDNTPTKKRRASTTPRKPRAPQPPKILSRTFKGYTFVVTGTEKEDTTNWDEEEGGKMVEVCKKIVQNSGTIAHTLLALSTASRKRGAKIIVVADGPRLTPKYLTAIALGLDIVHINWIEHSIITGEMREVTPYRLPMGYSYVKGEDEVSPLLVLEDKEAVRVDVIHTDATSSKEDWKDLVRSTGGKTVDRLFSSTDALHYVFVASPPEDNVKAASQRRRVPIVTPQWLLECFIHGTRHFDSQIDWVDHVERRAEPEEHPKYMDVKVEIPEMKALFTEEIVRKEETVTVVHSVSALQDDASSGLDEQDEDDDDEPMSKRARTTRYYRSMSLAELDTSPSGLASPITVDCLAG</sequence>
<evidence type="ECO:0000259" key="3">
    <source>
        <dbReference type="PROSITE" id="PS50172"/>
    </source>
</evidence>
<evidence type="ECO:0000259" key="2">
    <source>
        <dbReference type="PROSITE" id="PS50011"/>
    </source>
</evidence>
<dbReference type="GO" id="GO:0000278">
    <property type="term" value="P:mitotic cell cycle"/>
    <property type="evidence" value="ECO:0007669"/>
    <property type="project" value="TreeGrafter"/>
</dbReference>
<dbReference type="InterPro" id="IPR011009">
    <property type="entry name" value="Kinase-like_dom_sf"/>
</dbReference>
<feature type="domain" description="Protein kinase" evidence="2">
    <location>
        <begin position="45"/>
        <end position="360"/>
    </location>
</feature>
<feature type="domain" description="BRCT" evidence="3">
    <location>
        <begin position="398"/>
        <end position="507"/>
    </location>
</feature>
<reference evidence="4 5" key="1">
    <citation type="journal article" date="2018" name="Genome Biol. Evol.">
        <title>Multiple Roots of Fruiting Body Formation in Amoebozoa.</title>
        <authorList>
            <person name="Hillmann F."/>
            <person name="Forbes G."/>
            <person name="Novohradska S."/>
            <person name="Ferling I."/>
            <person name="Riege K."/>
            <person name="Groth M."/>
            <person name="Westermann M."/>
            <person name="Marz M."/>
            <person name="Spaller T."/>
            <person name="Winckler T."/>
            <person name="Schaap P."/>
            <person name="Glockner G."/>
        </authorList>
    </citation>
    <scope>NUCLEOTIDE SEQUENCE [LARGE SCALE GENOMIC DNA]</scope>
    <source>
        <strain evidence="4 5">Jena</strain>
    </source>
</reference>
<dbReference type="GO" id="GO:0005737">
    <property type="term" value="C:cytoplasm"/>
    <property type="evidence" value="ECO:0007669"/>
    <property type="project" value="TreeGrafter"/>
</dbReference>
<dbReference type="GO" id="GO:0005634">
    <property type="term" value="C:nucleus"/>
    <property type="evidence" value="ECO:0007669"/>
    <property type="project" value="TreeGrafter"/>
</dbReference>
<dbReference type="GO" id="GO:0035556">
    <property type="term" value="P:intracellular signal transduction"/>
    <property type="evidence" value="ECO:0007669"/>
    <property type="project" value="TreeGrafter"/>
</dbReference>
<proteinExistence type="predicted"/>
<protein>
    <recommendedName>
        <fullName evidence="6">BRCT domain-containing protein</fullName>
    </recommendedName>
</protein>
<feature type="compositionally biased region" description="Basic residues" evidence="1">
    <location>
        <begin position="378"/>
        <end position="391"/>
    </location>
</feature>
<dbReference type="InterPro" id="IPR036420">
    <property type="entry name" value="BRCT_dom_sf"/>
</dbReference>
<dbReference type="Pfam" id="PF00533">
    <property type="entry name" value="BRCT"/>
    <property type="match status" value="2"/>
</dbReference>
<feature type="region of interest" description="Disordered" evidence="1">
    <location>
        <begin position="669"/>
        <end position="693"/>
    </location>
</feature>
<feature type="domain" description="BRCT" evidence="3">
    <location>
        <begin position="544"/>
        <end position="604"/>
    </location>
</feature>
<dbReference type="EMBL" id="MDYQ01000141">
    <property type="protein sequence ID" value="PRP80695.1"/>
    <property type="molecule type" value="Genomic_DNA"/>
</dbReference>
<dbReference type="InterPro" id="IPR000719">
    <property type="entry name" value="Prot_kinase_dom"/>
</dbReference>
<gene>
    <name evidence="4" type="ORF">PROFUN_11654</name>
</gene>
<dbReference type="Pfam" id="PF12330">
    <property type="entry name" value="Haspin_kinase"/>
    <property type="match status" value="1"/>
</dbReference>
<dbReference type="GO" id="GO:0005524">
    <property type="term" value="F:ATP binding"/>
    <property type="evidence" value="ECO:0007669"/>
    <property type="project" value="InterPro"/>
</dbReference>
<dbReference type="Proteomes" id="UP000241769">
    <property type="component" value="Unassembled WGS sequence"/>
</dbReference>
<dbReference type="PANTHER" id="PTHR24419:SF18">
    <property type="entry name" value="SERINE_THREONINE-PROTEIN KINASE HASPIN"/>
    <property type="match status" value="1"/>
</dbReference>
<dbReference type="OrthoDB" id="25553at2759"/>
<comment type="caution">
    <text evidence="4">The sequence shown here is derived from an EMBL/GenBank/DDBJ whole genome shotgun (WGS) entry which is preliminary data.</text>
</comment>
<accession>A0A2P6N9S4</accession>
<name>A0A2P6N9S4_9EUKA</name>
<dbReference type="CDD" id="cd00027">
    <property type="entry name" value="BRCT"/>
    <property type="match status" value="1"/>
</dbReference>
<evidence type="ECO:0000313" key="4">
    <source>
        <dbReference type="EMBL" id="PRP80695.1"/>
    </source>
</evidence>
<dbReference type="Gene3D" id="3.40.50.10190">
    <property type="entry name" value="BRCT domain"/>
    <property type="match status" value="2"/>
</dbReference>
<dbReference type="PANTHER" id="PTHR24419">
    <property type="entry name" value="INTERLEUKIN-1 RECEPTOR-ASSOCIATED KINASE"/>
    <property type="match status" value="1"/>
</dbReference>
<evidence type="ECO:0008006" key="6">
    <source>
        <dbReference type="Google" id="ProtNLM"/>
    </source>
</evidence>
<dbReference type="CDD" id="cd17745">
    <property type="entry name" value="BRCT_p53bp1_rpt1"/>
    <property type="match status" value="1"/>
</dbReference>
<dbReference type="SUPFAM" id="SSF56112">
    <property type="entry name" value="Protein kinase-like (PK-like)"/>
    <property type="match status" value="1"/>
</dbReference>
<dbReference type="Gene3D" id="1.10.510.10">
    <property type="entry name" value="Transferase(Phosphotransferase) domain 1"/>
    <property type="match status" value="1"/>
</dbReference>
<dbReference type="SMART" id="SM00292">
    <property type="entry name" value="BRCT"/>
    <property type="match status" value="2"/>
</dbReference>
<dbReference type="PROSITE" id="PS50011">
    <property type="entry name" value="PROTEIN_KINASE_DOM"/>
    <property type="match status" value="1"/>
</dbReference>
<dbReference type="SUPFAM" id="SSF52113">
    <property type="entry name" value="BRCT domain"/>
    <property type="match status" value="2"/>
</dbReference>
<evidence type="ECO:0000313" key="5">
    <source>
        <dbReference type="Proteomes" id="UP000241769"/>
    </source>
</evidence>
<dbReference type="AlphaFoldDB" id="A0A2P6N9S4"/>